<dbReference type="AlphaFoldDB" id="K1YB26"/>
<feature type="compositionally biased region" description="Basic and acidic residues" evidence="1">
    <location>
        <begin position="272"/>
        <end position="283"/>
    </location>
</feature>
<reference evidence="2" key="1">
    <citation type="journal article" date="2012" name="Science">
        <title>Fermentation, hydrogen, and sulfur metabolism in multiple uncultivated bacterial phyla.</title>
        <authorList>
            <person name="Wrighton K.C."/>
            <person name="Thomas B.C."/>
            <person name="Sharon I."/>
            <person name="Miller C.S."/>
            <person name="Castelle C.J."/>
            <person name="VerBerkmoes N.C."/>
            <person name="Wilkins M.J."/>
            <person name="Hettich R.L."/>
            <person name="Lipton M.S."/>
            <person name="Williams K.H."/>
            <person name="Long P.E."/>
            <person name="Banfield J.F."/>
        </authorList>
    </citation>
    <scope>NUCLEOTIDE SEQUENCE [LARGE SCALE GENOMIC DNA]</scope>
</reference>
<protein>
    <submittedName>
        <fullName evidence="2">Uncharacterized protein</fullName>
    </submittedName>
</protein>
<comment type="caution">
    <text evidence="2">The sequence shown here is derived from an EMBL/GenBank/DDBJ whole genome shotgun (WGS) entry which is preliminary data.</text>
</comment>
<evidence type="ECO:0000313" key="2">
    <source>
        <dbReference type="EMBL" id="EKD29563.1"/>
    </source>
</evidence>
<proteinExistence type="predicted"/>
<organism evidence="2">
    <name type="scientific">uncultured bacterium</name>
    <name type="common">gcode 4</name>
    <dbReference type="NCBI Taxonomy" id="1234023"/>
    <lineage>
        <taxon>Bacteria</taxon>
        <taxon>environmental samples</taxon>
    </lineage>
</organism>
<feature type="compositionally biased region" description="Acidic residues" evidence="1">
    <location>
        <begin position="258"/>
        <end position="271"/>
    </location>
</feature>
<gene>
    <name evidence="2" type="ORF">ACD_78C00355G0001</name>
</gene>
<accession>K1YB26</accession>
<evidence type="ECO:0000256" key="1">
    <source>
        <dbReference type="SAM" id="MobiDB-lite"/>
    </source>
</evidence>
<feature type="region of interest" description="Disordered" evidence="1">
    <location>
        <begin position="258"/>
        <end position="307"/>
    </location>
</feature>
<sequence>MFGLIKYLVWIPRSSTRSTGSHLFVVDESIEYPIHGSEYGSENSHDQSSFESFFVFAFGDETRCFFRLTIPRWPNRLDDELENRVISFFEIPDIVRERWKWIILEIFVGFDWIDIVICLPHGTCPEGISCRFNFSVFLFWYDSYLGIRIIRSDLLRDERDIFSIGHDIKWYLSFTVDELERYLGMIEKHIKDALHKGCLGYFVDTLVEDRHNPRFFLEIFFGFLLFVEFGIGPREWHPHIHELARCIYLICETDEFEEEKGDDDEEDDIDDIGEKDPESERWTRSRGFGCGGSAPNRGCPDGDSRKCDRYEWKIHGIK</sequence>
<name>K1YB26_9BACT</name>
<dbReference type="EMBL" id="AMFJ01034355">
    <property type="protein sequence ID" value="EKD29563.1"/>
    <property type="molecule type" value="Genomic_DNA"/>
</dbReference>